<evidence type="ECO:0000313" key="3">
    <source>
        <dbReference type="Proteomes" id="UP000250266"/>
    </source>
</evidence>
<dbReference type="EMBL" id="KV744806">
    <property type="protein sequence ID" value="OCK86316.1"/>
    <property type="molecule type" value="Genomic_DNA"/>
</dbReference>
<reference evidence="2 3" key="1">
    <citation type="journal article" date="2016" name="Nat. Commun.">
        <title>Ectomycorrhizal ecology is imprinted in the genome of the dominant symbiotic fungus Cenococcum geophilum.</title>
        <authorList>
            <consortium name="DOE Joint Genome Institute"/>
            <person name="Peter M."/>
            <person name="Kohler A."/>
            <person name="Ohm R.A."/>
            <person name="Kuo A."/>
            <person name="Krutzmann J."/>
            <person name="Morin E."/>
            <person name="Arend M."/>
            <person name="Barry K.W."/>
            <person name="Binder M."/>
            <person name="Choi C."/>
            <person name="Clum A."/>
            <person name="Copeland A."/>
            <person name="Grisel N."/>
            <person name="Haridas S."/>
            <person name="Kipfer T."/>
            <person name="LaButti K."/>
            <person name="Lindquist E."/>
            <person name="Lipzen A."/>
            <person name="Maire R."/>
            <person name="Meier B."/>
            <person name="Mihaltcheva S."/>
            <person name="Molinier V."/>
            <person name="Murat C."/>
            <person name="Poggeler S."/>
            <person name="Quandt C.A."/>
            <person name="Sperisen C."/>
            <person name="Tritt A."/>
            <person name="Tisserant E."/>
            <person name="Crous P.W."/>
            <person name="Henrissat B."/>
            <person name="Nehls U."/>
            <person name="Egli S."/>
            <person name="Spatafora J.W."/>
            <person name="Grigoriev I.V."/>
            <person name="Martin F.M."/>
        </authorList>
    </citation>
    <scope>NUCLEOTIDE SEQUENCE [LARGE SCALE GENOMIC DNA]</scope>
    <source>
        <strain evidence="2 3">CBS 459.81</strain>
    </source>
</reference>
<dbReference type="AlphaFoldDB" id="A0A8E2ELY1"/>
<dbReference type="Proteomes" id="UP000250266">
    <property type="component" value="Unassembled WGS sequence"/>
</dbReference>
<dbReference type="OrthoDB" id="5416609at2759"/>
<evidence type="ECO:0000259" key="1">
    <source>
        <dbReference type="Pfam" id="PF06985"/>
    </source>
</evidence>
<feature type="non-terminal residue" evidence="2">
    <location>
        <position position="401"/>
    </location>
</feature>
<dbReference type="PANTHER" id="PTHR24148">
    <property type="entry name" value="ANKYRIN REPEAT DOMAIN-CONTAINING PROTEIN 39 HOMOLOG-RELATED"/>
    <property type="match status" value="1"/>
</dbReference>
<feature type="domain" description="Heterokaryon incompatibility" evidence="1">
    <location>
        <begin position="104"/>
        <end position="254"/>
    </location>
</feature>
<sequence>MISCNWRRLTRQHRLKVFTGKVQLCDQLASALLNRASIDSHLFLRYHPPISQIAHYVISTRSEPHSYRPLSGQDIRLIQLLPGKGNDAIQCNINHVSLGDNVEYEALSYCWGDNRPEAEIYCDNGRLGVTKNLYSALCHLRHNDIRRTFWIDAICINQADIEERSSQVRMMKDIFQQSRQTVIWLGKESDDSNSALELLKSLAESSERAPQNGNHKSAWFRRLNNIPPLYNDVWRALSTLLQRPWFYRAWIVQEVSVSRHIQILCGTSIISWEDFIRAINYAVDLGIFFAHVTYQALTISGTRSQFLNGTRPALHNLLLQNRSFLASDARDKVFGLLSLANNNDVRLLGIEPDYHLSAEQVYKNLAVSLLHSRRDLDLFDAPRVLQNSKISSLPSWVPDWS</sequence>
<accession>A0A8E2ELY1</accession>
<keyword evidence="3" id="KW-1185">Reference proteome</keyword>
<dbReference type="InterPro" id="IPR010730">
    <property type="entry name" value="HET"/>
</dbReference>
<dbReference type="PANTHER" id="PTHR24148:SF73">
    <property type="entry name" value="HET DOMAIN PROTEIN (AFU_ORTHOLOGUE AFUA_8G01020)"/>
    <property type="match status" value="1"/>
</dbReference>
<dbReference type="InterPro" id="IPR052895">
    <property type="entry name" value="HetReg/Transcr_Mod"/>
</dbReference>
<protein>
    <submittedName>
        <fullName evidence="2">HET-domain-containing protein</fullName>
    </submittedName>
</protein>
<proteinExistence type="predicted"/>
<name>A0A8E2ELY1_9PEZI</name>
<gene>
    <name evidence="2" type="ORF">K432DRAFT_341414</name>
</gene>
<organism evidence="2 3">
    <name type="scientific">Lepidopterella palustris CBS 459.81</name>
    <dbReference type="NCBI Taxonomy" id="1314670"/>
    <lineage>
        <taxon>Eukaryota</taxon>
        <taxon>Fungi</taxon>
        <taxon>Dikarya</taxon>
        <taxon>Ascomycota</taxon>
        <taxon>Pezizomycotina</taxon>
        <taxon>Dothideomycetes</taxon>
        <taxon>Pleosporomycetidae</taxon>
        <taxon>Mytilinidiales</taxon>
        <taxon>Argynnaceae</taxon>
        <taxon>Lepidopterella</taxon>
    </lineage>
</organism>
<evidence type="ECO:0000313" key="2">
    <source>
        <dbReference type="EMBL" id="OCK86316.1"/>
    </source>
</evidence>
<dbReference type="Pfam" id="PF06985">
    <property type="entry name" value="HET"/>
    <property type="match status" value="1"/>
</dbReference>